<reference evidence="12" key="1">
    <citation type="journal article" date="2015" name="Proc. Natl. Acad. Sci. U.S.A.">
        <title>Genome sequence of the Asian Tiger mosquito, Aedes albopictus, reveals insights into its biology, genetics, and evolution.</title>
        <authorList>
            <person name="Chen X.G."/>
            <person name="Jiang X."/>
            <person name="Gu J."/>
            <person name="Xu M."/>
            <person name="Wu Y."/>
            <person name="Deng Y."/>
            <person name="Zhang C."/>
            <person name="Bonizzoni M."/>
            <person name="Dermauw W."/>
            <person name="Vontas J."/>
            <person name="Armbruster P."/>
            <person name="Huang X."/>
            <person name="Yang Y."/>
            <person name="Zhang H."/>
            <person name="He W."/>
            <person name="Peng H."/>
            <person name="Liu Y."/>
            <person name="Wu K."/>
            <person name="Chen J."/>
            <person name="Lirakis M."/>
            <person name="Topalis P."/>
            <person name="Van Leeuwen T."/>
            <person name="Hall A.B."/>
            <person name="Jiang X."/>
            <person name="Thorpe C."/>
            <person name="Mueller R.L."/>
            <person name="Sun C."/>
            <person name="Waterhouse R.M."/>
            <person name="Yan G."/>
            <person name="Tu Z.J."/>
            <person name="Fang X."/>
            <person name="James A.A."/>
        </authorList>
    </citation>
    <scope>NUCLEOTIDE SEQUENCE [LARGE SCALE GENOMIC DNA]</scope>
    <source>
        <strain evidence="12">Foshan</strain>
    </source>
</reference>
<reference evidence="11" key="2">
    <citation type="submission" date="2025-05" db="UniProtKB">
        <authorList>
            <consortium name="EnsemblMetazoa"/>
        </authorList>
    </citation>
    <scope>IDENTIFICATION</scope>
    <source>
        <strain evidence="11">Foshan</strain>
    </source>
</reference>
<evidence type="ECO:0000313" key="11">
    <source>
        <dbReference type="EnsemblMetazoa" id="AALFPA23_014074.P20457"/>
    </source>
</evidence>
<feature type="compositionally biased region" description="Basic residues" evidence="8">
    <location>
        <begin position="1"/>
        <end position="25"/>
    </location>
</feature>
<dbReference type="Pfam" id="PF07540">
    <property type="entry name" value="NOC3p"/>
    <property type="match status" value="1"/>
</dbReference>
<feature type="domain" description="CCAAT-binding factor" evidence="9">
    <location>
        <begin position="560"/>
        <end position="713"/>
    </location>
</feature>
<feature type="compositionally biased region" description="Basic and acidic residues" evidence="8">
    <location>
        <begin position="187"/>
        <end position="197"/>
    </location>
</feature>
<evidence type="ECO:0000256" key="1">
    <source>
        <dbReference type="ARBA" id="ARBA00004604"/>
    </source>
</evidence>
<evidence type="ECO:0000256" key="6">
    <source>
        <dbReference type="ARBA" id="ARBA00032937"/>
    </source>
</evidence>
<dbReference type="InterPro" id="IPR016903">
    <property type="entry name" value="Nucleolar_cplx-assoc_3"/>
</dbReference>
<comment type="subcellular location">
    <subcellularLocation>
        <location evidence="1">Nucleus</location>
        <location evidence="1">Nucleolus</location>
    </subcellularLocation>
</comment>
<comment type="similarity">
    <text evidence="2">Belongs to the CBF/MAK21 family.</text>
</comment>
<dbReference type="InterPro" id="IPR005612">
    <property type="entry name" value="CCAAT-binding_factor"/>
</dbReference>
<keyword evidence="4" id="KW-0539">Nucleus</keyword>
<organism evidence="11 12">
    <name type="scientific">Aedes albopictus</name>
    <name type="common">Asian tiger mosquito</name>
    <name type="synonym">Stegomyia albopicta</name>
    <dbReference type="NCBI Taxonomy" id="7160"/>
    <lineage>
        <taxon>Eukaryota</taxon>
        <taxon>Metazoa</taxon>
        <taxon>Ecdysozoa</taxon>
        <taxon>Arthropoda</taxon>
        <taxon>Hexapoda</taxon>
        <taxon>Insecta</taxon>
        <taxon>Pterygota</taxon>
        <taxon>Neoptera</taxon>
        <taxon>Endopterygota</taxon>
        <taxon>Diptera</taxon>
        <taxon>Nematocera</taxon>
        <taxon>Culicoidea</taxon>
        <taxon>Culicidae</taxon>
        <taxon>Culicinae</taxon>
        <taxon>Aedini</taxon>
        <taxon>Aedes</taxon>
        <taxon>Stegomyia</taxon>
    </lineage>
</organism>
<dbReference type="PANTHER" id="PTHR14428:SF5">
    <property type="entry name" value="NUCLEOLAR COMPLEX PROTEIN 3 HOMOLOG"/>
    <property type="match status" value="1"/>
</dbReference>
<evidence type="ECO:0000256" key="5">
    <source>
        <dbReference type="ARBA" id="ARBA00032701"/>
    </source>
</evidence>
<feature type="region of interest" description="Disordered" evidence="8">
    <location>
        <begin position="86"/>
        <end position="123"/>
    </location>
</feature>
<evidence type="ECO:0000259" key="10">
    <source>
        <dbReference type="Pfam" id="PF07540"/>
    </source>
</evidence>
<feature type="compositionally biased region" description="Acidic residues" evidence="8">
    <location>
        <begin position="110"/>
        <end position="122"/>
    </location>
</feature>
<dbReference type="Proteomes" id="UP000069940">
    <property type="component" value="Unassembled WGS sequence"/>
</dbReference>
<dbReference type="EnsemblMetazoa" id="AALFPA23_014074.R20457">
    <property type="protein sequence ID" value="AALFPA23_014074.P20457"/>
    <property type="gene ID" value="AALFPA23_014074"/>
</dbReference>
<feature type="region of interest" description="Disordered" evidence="8">
    <location>
        <begin position="1"/>
        <end position="35"/>
    </location>
</feature>
<sequence>MPQRKKIKISSAKRGHHEKHKKNFAKSKQTLHREKQLSSNIFRAKNLAKKIAKIAAVKKPVANRPQNVSTTVADTEPSMEDIHDMMDSVSECSDESQGETPAIMEHSEDSALEEDQNEDDGEADVRNATERLEDEYQMQMSGHVNYVGETKDLLPIKTKKGGIVSRSAEVKPGPVPAKKSTEEEELEPKAPEPEKVVPPKNEITTTDLLTEREDEIERQKFLIGVTCASILENPEGKIKNLVMLIDLIPETTQSGKTNMFIIRKLAMISLVEVFKDIVPEYRLGIIDTAAQKLKKTTLARVSYENELLLQYKKFLVHCEGFTQQLRRSKKLNKEDFAEKQQIGEIAVKCMCDLLLAHPYFNYSMNIGQMLVTMLNSDQENVRKQVHSCFVTIFKTDSRFDMCKHIVRHINQLVKKKDHGVHPEMVSCLKYLQIKDVNINAEKEKELKLKKLEAHKSRVINMSRQERKRKKKLAELEKELFETKAEESKQVQMKKLTDITKLVFTIFFRILKTAPNSRLLSCTLEGLSKFAHTINIEFFSDLIEVLNNLLVHADLGHREQLHCIQTVFTILKGQGEVLNIDPARFYTHLYKNLLSVHGGKNHDDLESILATLDSVLLKRRNNITYHRYLAFVKRLSSMALQLLHNGSLGCLGVVRTCMLLNTSLDILLDTESVVGSGVYDPQVEEPEFSNANCTSLYELTALHRHYHPTVRRFANNIANGVPSSGPGMLPPDIAKLTPGELYARYDSSKLAFNPSIPVPKQKGSASDGSGKHIFVDYGLEEMCNRAQAIQCSNEVQFDFLC</sequence>
<evidence type="ECO:0000256" key="4">
    <source>
        <dbReference type="ARBA" id="ARBA00023242"/>
    </source>
</evidence>
<evidence type="ECO:0000256" key="8">
    <source>
        <dbReference type="SAM" id="MobiDB-lite"/>
    </source>
</evidence>
<evidence type="ECO:0000259" key="9">
    <source>
        <dbReference type="Pfam" id="PF03914"/>
    </source>
</evidence>
<dbReference type="RefSeq" id="XP_019541154.3">
    <property type="nucleotide sequence ID" value="XM_019685609.3"/>
</dbReference>
<dbReference type="GeneID" id="109411954"/>
<feature type="domain" description="Nucleolar complex-associated protein 3 N-terminal" evidence="10">
    <location>
        <begin position="219"/>
        <end position="314"/>
    </location>
</feature>
<feature type="coiled-coil region" evidence="7">
    <location>
        <begin position="458"/>
        <end position="485"/>
    </location>
</feature>
<keyword evidence="12" id="KW-1185">Reference proteome</keyword>
<evidence type="ECO:0000256" key="7">
    <source>
        <dbReference type="SAM" id="Coils"/>
    </source>
</evidence>
<feature type="region of interest" description="Disordered" evidence="8">
    <location>
        <begin position="165"/>
        <end position="199"/>
    </location>
</feature>
<evidence type="ECO:0000256" key="2">
    <source>
        <dbReference type="ARBA" id="ARBA00007797"/>
    </source>
</evidence>
<dbReference type="InterPro" id="IPR016024">
    <property type="entry name" value="ARM-type_fold"/>
</dbReference>
<keyword evidence="3 7" id="KW-0175">Coiled coil</keyword>
<accession>A0ABM1Z1G0</accession>
<dbReference type="Pfam" id="PF03914">
    <property type="entry name" value="CBF"/>
    <property type="match status" value="1"/>
</dbReference>
<evidence type="ECO:0000313" key="12">
    <source>
        <dbReference type="Proteomes" id="UP000069940"/>
    </source>
</evidence>
<proteinExistence type="inferred from homology"/>
<evidence type="ECO:0000256" key="3">
    <source>
        <dbReference type="ARBA" id="ARBA00023054"/>
    </source>
</evidence>
<dbReference type="SUPFAM" id="SSF48371">
    <property type="entry name" value="ARM repeat"/>
    <property type="match status" value="1"/>
</dbReference>
<dbReference type="PANTHER" id="PTHR14428">
    <property type="entry name" value="NUCLEOLAR COMPLEX PROTEIN 3"/>
    <property type="match status" value="1"/>
</dbReference>
<dbReference type="InterPro" id="IPR011501">
    <property type="entry name" value="Noc3_N"/>
</dbReference>
<protein>
    <recommendedName>
        <fullName evidence="6">NOC3-like protein</fullName>
    </recommendedName>
    <alternativeName>
        <fullName evidence="5">Nucleolar complex-associated protein 3-like protein</fullName>
    </alternativeName>
</protein>
<name>A0ABM1Z1G0_AEDAL</name>